<sequence>FGSDMSRRTCRTTRNLNEDDDESEITSGDEAEREYERHADDPTDSDDVIDEKVATVVDWMKTCHTKMIYTGAGISTAANIPDYRGPGGVYTLAKKGIAVTCHDIVSQSPTTSHLVIKELYRHRYVSHIVSQNCDGMHLRSGIPQCGLSEIHGNMHIEVCSVCPDRQFIRKFDVTGDSGFRAHTTSRSCQCGAPLLDTIVHFGERGRARYPLNWETAQELVPQSDLIICIGTSLQVLKDYKFLWPKPSSNAKIVIINLQWTPKDADASLVIRGDCERILTKLAQGLAMDIKHYCRDCDPILTTRRNTRNGELLMKMTDCMCHVRPPRCAVRYASEERQQYCPGWWREGMRAISKEADRSRRSNTKEDSGYDEQNQDPSSNTPSPPVNGPVRRPRGRPRKRKSEDQGDDPMIQRGRRKASGTDDVEYAPERHHMHRSSASSSLRATRSSGVVDEHPLVGDFRKKRDDAGRRRGNFSSTDSSEKALAEEALATPLADGQEDVDEEGDVQIEVIEEEEEEEIVDVEEFEEVAIEGEEEETMMLDEPLSLLNDVPLASVTMETVHRPFNRRQTTRLD</sequence>
<evidence type="ECO:0000256" key="3">
    <source>
        <dbReference type="ARBA" id="ARBA00022679"/>
    </source>
</evidence>
<keyword evidence="4" id="KW-0479">Metal-binding</keyword>
<dbReference type="AlphaFoldDB" id="A0AAV5UHD8"/>
<dbReference type="GO" id="GO:0000785">
    <property type="term" value="C:chromatin"/>
    <property type="evidence" value="ECO:0007669"/>
    <property type="project" value="TreeGrafter"/>
</dbReference>
<dbReference type="Pfam" id="PF02146">
    <property type="entry name" value="SIR2"/>
    <property type="match status" value="1"/>
</dbReference>
<accession>A0AAV5UHD8</accession>
<keyword evidence="2" id="KW-0597">Phosphoprotein</keyword>
<gene>
    <name evidence="13" type="ORF">PENTCL1PPCAC_27902</name>
</gene>
<evidence type="ECO:0000313" key="14">
    <source>
        <dbReference type="Proteomes" id="UP001432027"/>
    </source>
</evidence>
<protein>
    <recommendedName>
        <fullName evidence="9">Regulatory protein SIR2 homolog 7</fullName>
    </recommendedName>
    <alternativeName>
        <fullName evidence="8">SIR2-like protein 7</fullName>
    </alternativeName>
</protein>
<evidence type="ECO:0000256" key="6">
    <source>
        <dbReference type="ARBA" id="ARBA00023027"/>
    </source>
</evidence>
<evidence type="ECO:0000256" key="7">
    <source>
        <dbReference type="ARBA" id="ARBA00038170"/>
    </source>
</evidence>
<evidence type="ECO:0000256" key="5">
    <source>
        <dbReference type="ARBA" id="ARBA00022833"/>
    </source>
</evidence>
<feature type="compositionally biased region" description="Basic residues" evidence="11">
    <location>
        <begin position="390"/>
        <end position="399"/>
    </location>
</feature>
<comment type="caution">
    <text evidence="13">The sequence shown here is derived from an EMBL/GenBank/DDBJ whole genome shotgun (WGS) entry which is preliminary data.</text>
</comment>
<comment type="similarity">
    <text evidence="7">Belongs to the sirtuin family. Class IV subfamily.</text>
</comment>
<dbReference type="PROSITE" id="PS50305">
    <property type="entry name" value="SIRTUIN"/>
    <property type="match status" value="1"/>
</dbReference>
<name>A0AAV5UHD8_9BILA</name>
<reference evidence="13" key="1">
    <citation type="submission" date="2023-10" db="EMBL/GenBank/DDBJ databases">
        <title>Genome assembly of Pristionchus species.</title>
        <authorList>
            <person name="Yoshida K."/>
            <person name="Sommer R.J."/>
        </authorList>
    </citation>
    <scope>NUCLEOTIDE SEQUENCE</scope>
    <source>
        <strain evidence="13">RS0144</strain>
    </source>
</reference>
<dbReference type="Proteomes" id="UP001432027">
    <property type="component" value="Unassembled WGS sequence"/>
</dbReference>
<comment type="caution">
    <text evidence="10">Lacks conserved residue(s) required for the propagation of feature annotation.</text>
</comment>
<dbReference type="InterPro" id="IPR050134">
    <property type="entry name" value="NAD-dep_sirtuin_deacylases"/>
</dbReference>
<feature type="region of interest" description="Disordered" evidence="11">
    <location>
        <begin position="354"/>
        <end position="501"/>
    </location>
</feature>
<dbReference type="Gene3D" id="3.40.50.1220">
    <property type="entry name" value="TPP-binding domain"/>
    <property type="match status" value="1"/>
</dbReference>
<feature type="non-terminal residue" evidence="13">
    <location>
        <position position="1"/>
    </location>
</feature>
<keyword evidence="14" id="KW-1185">Reference proteome</keyword>
<dbReference type="InterPro" id="IPR029035">
    <property type="entry name" value="DHS-like_NAD/FAD-binding_dom"/>
</dbReference>
<dbReference type="GO" id="GO:0005634">
    <property type="term" value="C:nucleus"/>
    <property type="evidence" value="ECO:0007669"/>
    <property type="project" value="TreeGrafter"/>
</dbReference>
<dbReference type="PANTHER" id="PTHR11085">
    <property type="entry name" value="NAD-DEPENDENT PROTEIN DEACYLASE SIRTUIN-5, MITOCHONDRIAL-RELATED"/>
    <property type="match status" value="1"/>
</dbReference>
<dbReference type="GO" id="GO:0070403">
    <property type="term" value="F:NAD+ binding"/>
    <property type="evidence" value="ECO:0007669"/>
    <property type="project" value="InterPro"/>
</dbReference>
<feature type="compositionally biased region" description="Acidic residues" evidence="11">
    <location>
        <begin position="18"/>
        <end position="33"/>
    </location>
</feature>
<feature type="compositionally biased region" description="Basic and acidic residues" evidence="11">
    <location>
        <begin position="354"/>
        <end position="367"/>
    </location>
</feature>
<dbReference type="Gene3D" id="2.20.28.200">
    <property type="match status" value="1"/>
</dbReference>
<dbReference type="SUPFAM" id="SSF52467">
    <property type="entry name" value="DHS-like NAD/FAD-binding domain"/>
    <property type="match status" value="1"/>
</dbReference>
<dbReference type="PANTHER" id="PTHR11085:SF1">
    <property type="entry name" value="NAD-DEPENDENT PROTEIN DEACETYLASE SIRTUIN-7"/>
    <property type="match status" value="1"/>
</dbReference>
<feature type="non-terminal residue" evidence="13">
    <location>
        <position position="572"/>
    </location>
</feature>
<dbReference type="InterPro" id="IPR003000">
    <property type="entry name" value="Sirtuin"/>
</dbReference>
<evidence type="ECO:0000256" key="10">
    <source>
        <dbReference type="PROSITE-ProRule" id="PRU00236"/>
    </source>
</evidence>
<evidence type="ECO:0000256" key="8">
    <source>
        <dbReference type="ARBA" id="ARBA00041832"/>
    </source>
</evidence>
<dbReference type="InterPro" id="IPR026590">
    <property type="entry name" value="Ssirtuin_cat_dom"/>
</dbReference>
<feature type="region of interest" description="Disordered" evidence="11">
    <location>
        <begin position="1"/>
        <end position="47"/>
    </location>
</feature>
<feature type="domain" description="Deacetylase sirtuin-type" evidence="12">
    <location>
        <begin position="42"/>
        <end position="288"/>
    </location>
</feature>
<keyword evidence="5" id="KW-0862">Zinc</keyword>
<evidence type="ECO:0000256" key="11">
    <source>
        <dbReference type="SAM" id="MobiDB-lite"/>
    </source>
</evidence>
<evidence type="ECO:0000256" key="2">
    <source>
        <dbReference type="ARBA" id="ARBA00022553"/>
    </source>
</evidence>
<evidence type="ECO:0000259" key="12">
    <source>
        <dbReference type="PROSITE" id="PS50305"/>
    </source>
</evidence>
<dbReference type="GO" id="GO:0097372">
    <property type="term" value="F:histone H3K18 deacetylase activity, NAD-dependent"/>
    <property type="evidence" value="ECO:0007669"/>
    <property type="project" value="TreeGrafter"/>
</dbReference>
<proteinExistence type="inferred from homology"/>
<dbReference type="EMBL" id="BTSX01000006">
    <property type="protein sequence ID" value="GMT05728.1"/>
    <property type="molecule type" value="Genomic_DNA"/>
</dbReference>
<organism evidence="13 14">
    <name type="scientific">Pristionchus entomophagus</name>
    <dbReference type="NCBI Taxonomy" id="358040"/>
    <lineage>
        <taxon>Eukaryota</taxon>
        <taxon>Metazoa</taxon>
        <taxon>Ecdysozoa</taxon>
        <taxon>Nematoda</taxon>
        <taxon>Chromadorea</taxon>
        <taxon>Rhabditida</taxon>
        <taxon>Rhabditina</taxon>
        <taxon>Diplogasteromorpha</taxon>
        <taxon>Diplogasteroidea</taxon>
        <taxon>Neodiplogasteridae</taxon>
        <taxon>Pristionchus</taxon>
    </lineage>
</organism>
<evidence type="ECO:0000256" key="9">
    <source>
        <dbReference type="ARBA" id="ARBA00043038"/>
    </source>
</evidence>
<keyword evidence="3" id="KW-0808">Transferase</keyword>
<evidence type="ECO:0000256" key="4">
    <source>
        <dbReference type="ARBA" id="ARBA00022723"/>
    </source>
</evidence>
<evidence type="ECO:0000313" key="13">
    <source>
        <dbReference type="EMBL" id="GMT05728.1"/>
    </source>
</evidence>
<keyword evidence="6" id="KW-0520">NAD</keyword>
<feature type="compositionally biased region" description="Basic and acidic residues" evidence="11">
    <location>
        <begin position="450"/>
        <end position="468"/>
    </location>
</feature>
<comment type="cofactor">
    <cofactor evidence="1">
        <name>Zn(2+)</name>
        <dbReference type="ChEBI" id="CHEBI:29105"/>
    </cofactor>
</comment>
<dbReference type="GO" id="GO:0046872">
    <property type="term" value="F:metal ion binding"/>
    <property type="evidence" value="ECO:0007669"/>
    <property type="project" value="UniProtKB-KW"/>
</dbReference>
<feature type="compositionally biased region" description="Low complexity" evidence="11">
    <location>
        <begin position="435"/>
        <end position="447"/>
    </location>
</feature>
<evidence type="ECO:0000256" key="1">
    <source>
        <dbReference type="ARBA" id="ARBA00001947"/>
    </source>
</evidence>